<proteinExistence type="predicted"/>
<organism evidence="8 9">
    <name type="scientific">Bacillus nakamurai</name>
    <dbReference type="NCBI Taxonomy" id="1793963"/>
    <lineage>
        <taxon>Bacteria</taxon>
        <taxon>Bacillati</taxon>
        <taxon>Bacillota</taxon>
        <taxon>Bacilli</taxon>
        <taxon>Bacillales</taxon>
        <taxon>Bacillaceae</taxon>
        <taxon>Bacillus</taxon>
    </lineage>
</organism>
<evidence type="ECO:0000256" key="3">
    <source>
        <dbReference type="ARBA" id="ARBA00022692"/>
    </source>
</evidence>
<keyword evidence="4 6" id="KW-1133">Transmembrane helix</keyword>
<keyword evidence="3 6" id="KW-0812">Transmembrane</keyword>
<dbReference type="GO" id="GO:0005886">
    <property type="term" value="C:plasma membrane"/>
    <property type="evidence" value="ECO:0007669"/>
    <property type="project" value="UniProtKB-SubCell"/>
</dbReference>
<evidence type="ECO:0000256" key="6">
    <source>
        <dbReference type="SAM" id="Phobius"/>
    </source>
</evidence>
<evidence type="ECO:0000256" key="4">
    <source>
        <dbReference type="ARBA" id="ARBA00022989"/>
    </source>
</evidence>
<gene>
    <name evidence="8" type="ORF">AXI58_00115</name>
</gene>
<dbReference type="InterPro" id="IPR036259">
    <property type="entry name" value="MFS_trans_sf"/>
</dbReference>
<dbReference type="EMBL" id="LSBA01000001">
    <property type="protein sequence ID" value="KXZ23359.1"/>
    <property type="molecule type" value="Genomic_DNA"/>
</dbReference>
<dbReference type="AlphaFoldDB" id="A0A150FDK5"/>
<accession>A0A150FDK5</accession>
<comment type="subcellular location">
    <subcellularLocation>
        <location evidence="1">Cell membrane</location>
        <topology evidence="1">Multi-pass membrane protein</topology>
    </subcellularLocation>
</comment>
<dbReference type="SUPFAM" id="SSF103473">
    <property type="entry name" value="MFS general substrate transporter"/>
    <property type="match status" value="1"/>
</dbReference>
<keyword evidence="9" id="KW-1185">Reference proteome</keyword>
<evidence type="ECO:0000313" key="9">
    <source>
        <dbReference type="Proteomes" id="UP000075430"/>
    </source>
</evidence>
<keyword evidence="2" id="KW-0813">Transport</keyword>
<evidence type="ECO:0000256" key="5">
    <source>
        <dbReference type="ARBA" id="ARBA00023136"/>
    </source>
</evidence>
<name>A0A150FDK5_9BACI</name>
<dbReference type="PROSITE" id="PS50850">
    <property type="entry name" value="MFS"/>
    <property type="match status" value="1"/>
</dbReference>
<comment type="caution">
    <text evidence="8">The sequence shown here is derived from an EMBL/GenBank/DDBJ whole genome shotgun (WGS) entry which is preliminary data.</text>
</comment>
<protein>
    <recommendedName>
        <fullName evidence="7">Major facilitator superfamily (MFS) profile domain-containing protein</fullName>
    </recommendedName>
</protein>
<sequence length="74" mass="7759">MLSEVAPSETIGLAGGVFNFFANMAGILTPLIIGFIVAATSSYNGAILFVGAVVFIGAFSYIFIVGKIERITLR</sequence>
<evidence type="ECO:0000256" key="2">
    <source>
        <dbReference type="ARBA" id="ARBA00022448"/>
    </source>
</evidence>
<feature type="domain" description="Major facilitator superfamily (MFS) profile" evidence="7">
    <location>
        <begin position="1"/>
        <end position="69"/>
    </location>
</feature>
<dbReference type="GO" id="GO:0022857">
    <property type="term" value="F:transmembrane transporter activity"/>
    <property type="evidence" value="ECO:0007669"/>
    <property type="project" value="InterPro"/>
</dbReference>
<dbReference type="InterPro" id="IPR020846">
    <property type="entry name" value="MFS_dom"/>
</dbReference>
<evidence type="ECO:0000256" key="1">
    <source>
        <dbReference type="ARBA" id="ARBA00004651"/>
    </source>
</evidence>
<feature type="transmembrane region" description="Helical" evidence="6">
    <location>
        <begin position="43"/>
        <end position="64"/>
    </location>
</feature>
<evidence type="ECO:0000259" key="7">
    <source>
        <dbReference type="PROSITE" id="PS50850"/>
    </source>
</evidence>
<dbReference type="Proteomes" id="UP000075430">
    <property type="component" value="Unassembled WGS sequence"/>
</dbReference>
<evidence type="ECO:0000313" key="8">
    <source>
        <dbReference type="EMBL" id="KXZ23359.1"/>
    </source>
</evidence>
<feature type="transmembrane region" description="Helical" evidence="6">
    <location>
        <begin position="12"/>
        <end position="37"/>
    </location>
</feature>
<dbReference type="STRING" id="1793963.AXI58_00115"/>
<reference evidence="9" key="1">
    <citation type="submission" date="2016-02" db="EMBL/GenBank/DDBJ databases">
        <authorList>
            <person name="Dunlap C."/>
        </authorList>
    </citation>
    <scope>NUCLEOTIDE SEQUENCE [LARGE SCALE GENOMIC DNA]</scope>
    <source>
        <strain evidence="9">NRRL B-41092</strain>
    </source>
</reference>
<keyword evidence="5 6" id="KW-0472">Membrane</keyword>
<dbReference type="Gene3D" id="1.20.1250.20">
    <property type="entry name" value="MFS general substrate transporter like domains"/>
    <property type="match status" value="1"/>
</dbReference>